<accession>A0ABS7K424</accession>
<proteinExistence type="predicted"/>
<evidence type="ECO:0000313" key="2">
    <source>
        <dbReference type="EMBL" id="MBY0097011.1"/>
    </source>
</evidence>
<organism evidence="2 3">
    <name type="scientific">Mesobacillus maritimus</name>
    <dbReference type="NCBI Taxonomy" id="1643336"/>
    <lineage>
        <taxon>Bacteria</taxon>
        <taxon>Bacillati</taxon>
        <taxon>Bacillota</taxon>
        <taxon>Bacilli</taxon>
        <taxon>Bacillales</taxon>
        <taxon>Bacillaceae</taxon>
        <taxon>Mesobacillus</taxon>
    </lineage>
</organism>
<evidence type="ECO:0000259" key="1">
    <source>
        <dbReference type="Pfam" id="PF09189"/>
    </source>
</evidence>
<feature type="domain" description="Molybdopterin cofactor biosynthesis MoaD-related C-terminal" evidence="1">
    <location>
        <begin position="4"/>
        <end position="90"/>
    </location>
</feature>
<dbReference type="RefSeq" id="WP_221873229.1">
    <property type="nucleotide sequence ID" value="NZ_JACWFH010000009.1"/>
</dbReference>
<dbReference type="InterPro" id="IPR036473">
    <property type="entry name" value="Mopterin_CF_MoaD-rel_C_sf"/>
</dbReference>
<keyword evidence="3" id="KW-1185">Reference proteome</keyword>
<sequence length="90" mass="10533">MLSRELEFRGINRNHLGMYFEELGGIPQTNTFPFIYKGDGWIGEILKEDELQFTKVFKVNAVHIRFTAETESKLQELIKLYRHKTTRVGG</sequence>
<gene>
    <name evidence="2" type="ORF">H0185_09330</name>
</gene>
<dbReference type="InterPro" id="IPR015272">
    <property type="entry name" value="MoadD_C"/>
</dbReference>
<dbReference type="EMBL" id="JACWFH010000009">
    <property type="protein sequence ID" value="MBY0097011.1"/>
    <property type="molecule type" value="Genomic_DNA"/>
</dbReference>
<dbReference type="Gene3D" id="3.30.1370.80">
    <property type="entry name" value="Molybdopterin cofactor biosynthesis MoaD-related, C-terminal domain"/>
    <property type="match status" value="1"/>
</dbReference>
<name>A0ABS7K424_9BACI</name>
<evidence type="ECO:0000313" key="3">
    <source>
        <dbReference type="Proteomes" id="UP000769780"/>
    </source>
</evidence>
<comment type="caution">
    <text evidence="2">The sequence shown here is derived from an EMBL/GenBank/DDBJ whole genome shotgun (WGS) entry which is preliminary data.</text>
</comment>
<dbReference type="Pfam" id="PF09189">
    <property type="entry name" value="MoaD_arch"/>
    <property type="match status" value="1"/>
</dbReference>
<reference evidence="2 3" key="1">
    <citation type="submission" date="2020-07" db="EMBL/GenBank/DDBJ databases">
        <title>Fungal Genomes of the International Space Station.</title>
        <authorList>
            <person name="Seuylemezian A."/>
            <person name="Singh N.K."/>
            <person name="Wood J."/>
            <person name="Venkateswaran K."/>
        </authorList>
    </citation>
    <scope>NUCLEOTIDE SEQUENCE [LARGE SCALE GENOMIC DNA]</scope>
    <source>
        <strain evidence="2 3">PL-B2</strain>
    </source>
</reference>
<protein>
    <recommendedName>
        <fullName evidence="1">Molybdopterin cofactor biosynthesis MoaD-related C-terminal domain-containing protein</fullName>
    </recommendedName>
</protein>
<dbReference type="Proteomes" id="UP000769780">
    <property type="component" value="Unassembled WGS sequence"/>
</dbReference>